<reference evidence="4 6" key="2">
    <citation type="submission" date="2019-07" db="EMBL/GenBank/DDBJ databases">
        <title>Genomic Encyclopedia of Archaeal and Bacterial Type Strains, Phase II (KMG-II): from individual species to whole genera.</title>
        <authorList>
            <person name="Goeker M."/>
        </authorList>
    </citation>
    <scope>NUCLEOTIDE SEQUENCE [LARGE SCALE GENOMIC DNA]</scope>
    <source>
        <strain evidence="4 6">DSM 3754</strain>
    </source>
</reference>
<dbReference type="RefSeq" id="WP_010902594.1">
    <property type="nucleotide sequence ID" value="NZ_VRYN01000005.1"/>
</dbReference>
<evidence type="ECO:0000313" key="5">
    <source>
        <dbReference type="Proteomes" id="UP000296216"/>
    </source>
</evidence>
<feature type="coiled-coil region" evidence="1">
    <location>
        <begin position="381"/>
        <end position="432"/>
    </location>
</feature>
<dbReference type="Proteomes" id="UP000323075">
    <property type="component" value="Unassembled WGS sequence"/>
</dbReference>
<dbReference type="Gene3D" id="6.10.140.920">
    <property type="match status" value="1"/>
</dbReference>
<organism evidence="3 5">
    <name type="scientific">Halobacterium salinarum (strain ATCC 33171 / DSM 3754 / JCM 8978 / NBRC 102687 / NCIMB 764 / 91-R6)</name>
    <dbReference type="NCBI Taxonomy" id="2597657"/>
    <lineage>
        <taxon>Archaea</taxon>
        <taxon>Methanobacteriati</taxon>
        <taxon>Methanobacteriota</taxon>
        <taxon>Stenosarchaea group</taxon>
        <taxon>Halobacteria</taxon>
        <taxon>Halobacteriales</taxon>
        <taxon>Halobacteriaceae</taxon>
        <taxon>Halobacterium</taxon>
    </lineage>
</organism>
<dbReference type="AlphaFoldDB" id="A0A4D6GU94"/>
<feature type="compositionally biased region" description="Basic and acidic residues" evidence="2">
    <location>
        <begin position="130"/>
        <end position="142"/>
    </location>
</feature>
<proteinExistence type="predicted"/>
<dbReference type="GeneID" id="68693681"/>
<reference evidence="3" key="3">
    <citation type="journal article" name="MicrobiologyOpen">
        <title>Whole-genome comparison between the type strain of Halobacterium salinarum (DSM 3754(T)) and the laboratory strains R1 and NRC-1.</title>
        <authorList>
            <person name="Pfeiffer F."/>
            <person name="Losensky G."/>
            <person name="Marchfelder A."/>
            <person name="Habermann B."/>
            <person name="Dyall-Smith M."/>
        </authorList>
    </citation>
    <scope>NUCLEOTIDE SEQUENCE</scope>
    <source>
        <strain evidence="3">91-R6</strain>
    </source>
</reference>
<feature type="compositionally biased region" description="Acidic residues" evidence="2">
    <location>
        <begin position="192"/>
        <end position="201"/>
    </location>
</feature>
<accession>A0A4D6GU94</accession>
<dbReference type="EMBL" id="CP038631">
    <property type="protein sequence ID" value="QCC44716.1"/>
    <property type="molecule type" value="Genomic_DNA"/>
</dbReference>
<evidence type="ECO:0000313" key="6">
    <source>
        <dbReference type="Proteomes" id="UP000323075"/>
    </source>
</evidence>
<name>A0A4D6GU94_HALS9</name>
<feature type="coiled-coil region" evidence="1">
    <location>
        <begin position="322"/>
        <end position="356"/>
    </location>
</feature>
<reference evidence="3 5" key="1">
    <citation type="journal article" date="2019" name="Microbiol. Resour. Announc.">
        <title>The Genome Sequence of the Halobacterium salinarum Type Strain Is Closely Related to That of Laboratory Strains NRC-1 and R1.</title>
        <authorList>
            <person name="Pfeiffer F."/>
            <person name="Marchfelder A."/>
            <person name="Habermann B."/>
            <person name="Dyall-Smith M.L."/>
        </authorList>
    </citation>
    <scope>NUCLEOTIDE SEQUENCE [LARGE SCALE GENOMIC DNA]</scope>
    <source>
        <strain evidence="3">91-R6</strain>
        <strain evidence="5">ATCC 33171 / DSM 3754 / JCM 8978 / NBRC 102687 / NCIMB 764 / 91-R6</strain>
    </source>
</reference>
<gene>
    <name evidence="4" type="ORF">APQ99_01965</name>
    <name evidence="3" type="ORF">HBSAL_05215</name>
</gene>
<feature type="region of interest" description="Disordered" evidence="2">
    <location>
        <begin position="101"/>
        <end position="254"/>
    </location>
</feature>
<sequence>MPVSDETVVETNGVTVSKFFNAEDFPVPAVAFDVSSTRDGGVTLTITDEIPEEFGIDQIGFHPEYGSEHWTATGDGVVRFEREIDAGESFTTVYGVRMEDDQDETPFLSAPEIDVDGPDIEDAIPPESSDVVRELAGGDRDTVPGLEDEDTTDHEFGSVEADVGDADVDTPVTDDAEILGDDAGLTDIGGTEPEDTDDTSPDTDGQPADNTTGTGAALEATATTDGDDTADADPPTDTVAADTSAADDAAGVDAAPRDGSEIVAALADAIRNDAVADEDLATIQDAMGGVPESTRVELTHLQSRVSEIEAYTDALESFIDDNGTAQDVLNDLEDDVADLETELSTVRDDVAGVEQSVDAAADDRAALHERVDDVEATVGAVDDLESSLDRLRGDVDALDERLADTEDDVLALADVSGDVDALEADVAELSEHVDAIDDWRDQLSDVFSA</sequence>
<dbReference type="Proteomes" id="UP000296216">
    <property type="component" value="Chromosome"/>
</dbReference>
<keyword evidence="1" id="KW-0175">Coiled coil</keyword>
<evidence type="ECO:0000313" key="4">
    <source>
        <dbReference type="EMBL" id="TYO75469.1"/>
    </source>
</evidence>
<protein>
    <submittedName>
        <fullName evidence="3">Putative coiled coil protein</fullName>
    </submittedName>
</protein>
<evidence type="ECO:0000256" key="2">
    <source>
        <dbReference type="SAM" id="MobiDB-lite"/>
    </source>
</evidence>
<dbReference type="SUPFAM" id="SSF57997">
    <property type="entry name" value="Tropomyosin"/>
    <property type="match status" value="1"/>
</dbReference>
<dbReference type="Gene3D" id="1.20.5.340">
    <property type="match status" value="1"/>
</dbReference>
<evidence type="ECO:0000313" key="3">
    <source>
        <dbReference type="EMBL" id="QCC44716.1"/>
    </source>
</evidence>
<dbReference type="EMBL" id="VRYN01000005">
    <property type="protein sequence ID" value="TYO75469.1"/>
    <property type="molecule type" value="Genomic_DNA"/>
</dbReference>
<feature type="compositionally biased region" description="Low complexity" evidence="2">
    <location>
        <begin position="211"/>
        <end position="224"/>
    </location>
</feature>
<feature type="compositionally biased region" description="Acidic residues" evidence="2">
    <location>
        <begin position="113"/>
        <end position="124"/>
    </location>
</feature>
<evidence type="ECO:0000256" key="1">
    <source>
        <dbReference type="SAM" id="Coils"/>
    </source>
</evidence>
<feature type="compositionally biased region" description="Low complexity" evidence="2">
    <location>
        <begin position="232"/>
        <end position="254"/>
    </location>
</feature>
<feature type="compositionally biased region" description="Acidic residues" evidence="2">
    <location>
        <begin position="162"/>
        <end position="180"/>
    </location>
</feature>